<feature type="transmembrane region" description="Helical" evidence="2">
    <location>
        <begin position="224"/>
        <end position="250"/>
    </location>
</feature>
<dbReference type="KEGG" id="lfa:LFA_0108"/>
<dbReference type="AlphaFoldDB" id="A0A098G268"/>
<evidence type="ECO:0000313" key="3">
    <source>
        <dbReference type="EMBL" id="CEG55590.1"/>
    </source>
</evidence>
<feature type="region of interest" description="Disordered" evidence="1">
    <location>
        <begin position="545"/>
        <end position="630"/>
    </location>
</feature>
<feature type="transmembrane region" description="Helical" evidence="2">
    <location>
        <begin position="156"/>
        <end position="176"/>
    </location>
</feature>
<evidence type="ECO:0000256" key="1">
    <source>
        <dbReference type="SAM" id="MobiDB-lite"/>
    </source>
</evidence>
<keyword evidence="2" id="KW-0812">Transmembrane</keyword>
<evidence type="ECO:0008006" key="5">
    <source>
        <dbReference type="Google" id="ProtNLM"/>
    </source>
</evidence>
<keyword evidence="2" id="KW-0472">Membrane</keyword>
<reference evidence="4" key="1">
    <citation type="submission" date="2014-09" db="EMBL/GenBank/DDBJ databases">
        <authorList>
            <person name="Gomez-Valero L."/>
        </authorList>
    </citation>
    <scope>NUCLEOTIDE SEQUENCE [LARGE SCALE GENOMIC DNA]</scope>
    <source>
        <strain evidence="4">ATCC700992</strain>
    </source>
</reference>
<feature type="transmembrane region" description="Helical" evidence="2">
    <location>
        <begin position="85"/>
        <end position="104"/>
    </location>
</feature>
<sequence length="674" mass="74790">MSLKSDDNQALTQTELVFILAIAGRIDAQCRIVAQHLDKDRSVYYAYAVLDSLSSSYSMFKYFFDVFIPNSNSDTMHDFMMTPGGMIAAAAETLFLVGFSVLAVKFDGEKEDNYKKRIADAWPYFRDIIKGLKNAYKGWRSAVVALHLLGIADVNFLIAPVGFVLGILAAANRYWLRSMIEERKVMMTANAELRSEIKKLFTMTEEESKYYLGQIKYQTDTTRILSYLSVGIGGFIDGLYLYVGVIGLAVLSSPMLSVLAAMSVFYTVACIVTRIYEEYDFQVRLFVTQTKCKLEILAKQIETTYAKLLSLQEQENKNLDDVYEIKLLKAKIFNLLGQFDANREILSQQSNRTYLSAALLGLKNGLYAYGALASGLFLFSTLLALCGVAFPPALLMATAILGILLIGYFVIHSLVMNYCHLEKENINEARPYNQLVDLKNKMSLSLDVDELLEKDSFHESLNDGLAVDSSPQFFIQEWCEVLRSLFSGFGKGQKFVDFAGNCLQEADEAGHYHDTPLMYVLSLFSALFFGGVLAFRALARGLGRAAPGQEPSATKEELKKADTSNLNAEKDTLSGANTLAVSPNPLEKDAKPAPVNLEDTDKAEFQTRAEGESISAEKTATDSRSTSNTFSNRSLVGFFETKNNTIKKRPLHHSASDVDLSSRVISDNTILGLG</sequence>
<evidence type="ECO:0000313" key="4">
    <source>
        <dbReference type="Proteomes" id="UP000032430"/>
    </source>
</evidence>
<keyword evidence="4" id="KW-1185">Reference proteome</keyword>
<dbReference type="STRING" id="1212491.LFA_0108"/>
<dbReference type="HOGENOM" id="CLU_022659_0_0_6"/>
<dbReference type="Proteomes" id="UP000032430">
    <property type="component" value="Chromosome I"/>
</dbReference>
<feature type="compositionally biased region" description="Basic and acidic residues" evidence="1">
    <location>
        <begin position="599"/>
        <end position="611"/>
    </location>
</feature>
<evidence type="ECO:0000256" key="2">
    <source>
        <dbReference type="SAM" id="Phobius"/>
    </source>
</evidence>
<gene>
    <name evidence="3" type="ORF">LFA_0108</name>
</gene>
<proteinExistence type="predicted"/>
<dbReference type="OrthoDB" id="5634904at2"/>
<accession>A0A098G268</accession>
<feature type="transmembrane region" description="Helical" evidence="2">
    <location>
        <begin position="396"/>
        <end position="415"/>
    </location>
</feature>
<feature type="transmembrane region" description="Helical" evidence="2">
    <location>
        <begin position="366"/>
        <end position="390"/>
    </location>
</feature>
<feature type="compositionally biased region" description="Basic and acidic residues" evidence="1">
    <location>
        <begin position="553"/>
        <end position="572"/>
    </location>
</feature>
<feature type="transmembrane region" description="Helical" evidence="2">
    <location>
        <begin position="256"/>
        <end position="276"/>
    </location>
</feature>
<dbReference type="EMBL" id="LN614827">
    <property type="protein sequence ID" value="CEG55590.1"/>
    <property type="molecule type" value="Genomic_DNA"/>
</dbReference>
<dbReference type="RefSeq" id="WP_045094446.1">
    <property type="nucleotide sequence ID" value="NZ_LN614827.1"/>
</dbReference>
<feature type="transmembrane region" description="Helical" evidence="2">
    <location>
        <begin position="517"/>
        <end position="539"/>
    </location>
</feature>
<protein>
    <recommendedName>
        <fullName evidence="5">Transmembrane protein</fullName>
    </recommendedName>
</protein>
<organism evidence="3 4">
    <name type="scientific">Legionella fallonii LLAP-10</name>
    <dbReference type="NCBI Taxonomy" id="1212491"/>
    <lineage>
        <taxon>Bacteria</taxon>
        <taxon>Pseudomonadati</taxon>
        <taxon>Pseudomonadota</taxon>
        <taxon>Gammaproteobacteria</taxon>
        <taxon>Legionellales</taxon>
        <taxon>Legionellaceae</taxon>
        <taxon>Legionella</taxon>
    </lineage>
</organism>
<keyword evidence="2" id="KW-1133">Transmembrane helix</keyword>
<name>A0A098G268_9GAMM</name>